<protein>
    <submittedName>
        <fullName evidence="2">Uncharacterized protein</fullName>
    </submittedName>
</protein>
<dbReference type="EMBL" id="VSRR010038742">
    <property type="protein sequence ID" value="MPC74346.1"/>
    <property type="molecule type" value="Genomic_DNA"/>
</dbReference>
<name>A0A5B7HX94_PORTR</name>
<evidence type="ECO:0000256" key="1">
    <source>
        <dbReference type="SAM" id="MobiDB-lite"/>
    </source>
</evidence>
<keyword evidence="3" id="KW-1185">Reference proteome</keyword>
<evidence type="ECO:0000313" key="3">
    <source>
        <dbReference type="Proteomes" id="UP000324222"/>
    </source>
</evidence>
<sequence length="67" mass="7694">MRIKIQHITEHFHGKREEDWSHCATPRTLLCDSVSSVTRPLYEEQVSPSEAHSSVSTKSGKNVQRFI</sequence>
<dbReference type="AlphaFoldDB" id="A0A5B7HX94"/>
<feature type="region of interest" description="Disordered" evidence="1">
    <location>
        <begin position="44"/>
        <end position="67"/>
    </location>
</feature>
<comment type="caution">
    <text evidence="2">The sequence shown here is derived from an EMBL/GenBank/DDBJ whole genome shotgun (WGS) entry which is preliminary data.</text>
</comment>
<gene>
    <name evidence="2" type="ORF">E2C01_068704</name>
</gene>
<organism evidence="2 3">
    <name type="scientific">Portunus trituberculatus</name>
    <name type="common">Swimming crab</name>
    <name type="synonym">Neptunus trituberculatus</name>
    <dbReference type="NCBI Taxonomy" id="210409"/>
    <lineage>
        <taxon>Eukaryota</taxon>
        <taxon>Metazoa</taxon>
        <taxon>Ecdysozoa</taxon>
        <taxon>Arthropoda</taxon>
        <taxon>Crustacea</taxon>
        <taxon>Multicrustacea</taxon>
        <taxon>Malacostraca</taxon>
        <taxon>Eumalacostraca</taxon>
        <taxon>Eucarida</taxon>
        <taxon>Decapoda</taxon>
        <taxon>Pleocyemata</taxon>
        <taxon>Brachyura</taxon>
        <taxon>Eubrachyura</taxon>
        <taxon>Portunoidea</taxon>
        <taxon>Portunidae</taxon>
        <taxon>Portuninae</taxon>
        <taxon>Portunus</taxon>
    </lineage>
</organism>
<evidence type="ECO:0000313" key="2">
    <source>
        <dbReference type="EMBL" id="MPC74346.1"/>
    </source>
</evidence>
<accession>A0A5B7HX94</accession>
<feature type="compositionally biased region" description="Polar residues" evidence="1">
    <location>
        <begin position="46"/>
        <end position="67"/>
    </location>
</feature>
<reference evidence="2 3" key="1">
    <citation type="submission" date="2019-05" db="EMBL/GenBank/DDBJ databases">
        <title>Another draft genome of Portunus trituberculatus and its Hox gene families provides insights of decapod evolution.</title>
        <authorList>
            <person name="Jeong J.-H."/>
            <person name="Song I."/>
            <person name="Kim S."/>
            <person name="Choi T."/>
            <person name="Kim D."/>
            <person name="Ryu S."/>
            <person name="Kim W."/>
        </authorList>
    </citation>
    <scope>NUCLEOTIDE SEQUENCE [LARGE SCALE GENOMIC DNA]</scope>
    <source>
        <tissue evidence="2">Muscle</tissue>
    </source>
</reference>
<dbReference type="Proteomes" id="UP000324222">
    <property type="component" value="Unassembled WGS sequence"/>
</dbReference>
<proteinExistence type="predicted"/>